<protein>
    <submittedName>
        <fullName evidence="1">Uncharacterized protein</fullName>
    </submittedName>
</protein>
<name>A0A1M7ILX7_9BACT</name>
<dbReference type="Proteomes" id="UP000184513">
    <property type="component" value="Unassembled WGS sequence"/>
</dbReference>
<dbReference type="RefSeq" id="WP_262485828.1">
    <property type="nucleotide sequence ID" value="NZ_FRCY01000001.1"/>
</dbReference>
<reference evidence="1 2" key="1">
    <citation type="submission" date="2016-11" db="EMBL/GenBank/DDBJ databases">
        <authorList>
            <person name="Jaros S."/>
            <person name="Januszkiewicz K."/>
            <person name="Wedrychowicz H."/>
        </authorList>
    </citation>
    <scope>NUCLEOTIDE SEQUENCE [LARGE SCALE GENOMIC DNA]</scope>
    <source>
        <strain evidence="1 2">CGMCC 1.6102</strain>
    </source>
</reference>
<organism evidence="1 2">
    <name type="scientific">Cyclobacterium lianum</name>
    <dbReference type="NCBI Taxonomy" id="388280"/>
    <lineage>
        <taxon>Bacteria</taxon>
        <taxon>Pseudomonadati</taxon>
        <taxon>Bacteroidota</taxon>
        <taxon>Cytophagia</taxon>
        <taxon>Cytophagales</taxon>
        <taxon>Cyclobacteriaceae</taxon>
        <taxon>Cyclobacterium</taxon>
    </lineage>
</organism>
<sequence length="40" mass="4597">MLINCLLLQLEAMNWDISIIGFSQNFSREAFVPQTHPDFG</sequence>
<evidence type="ECO:0000313" key="1">
    <source>
        <dbReference type="EMBL" id="SHM41397.1"/>
    </source>
</evidence>
<dbReference type="EMBL" id="FRCY01000001">
    <property type="protein sequence ID" value="SHM41397.1"/>
    <property type="molecule type" value="Genomic_DNA"/>
</dbReference>
<evidence type="ECO:0000313" key="2">
    <source>
        <dbReference type="Proteomes" id="UP000184513"/>
    </source>
</evidence>
<gene>
    <name evidence="1" type="ORF">SAMN04488057_101375</name>
</gene>
<proteinExistence type="predicted"/>
<accession>A0A1M7ILX7</accession>
<keyword evidence="2" id="KW-1185">Reference proteome</keyword>
<dbReference type="AlphaFoldDB" id="A0A1M7ILX7"/>